<accession>A0A0C2ZJV5</accession>
<evidence type="ECO:0000313" key="3">
    <source>
        <dbReference type="Proteomes" id="UP000053989"/>
    </source>
</evidence>
<protein>
    <submittedName>
        <fullName evidence="2">Uncharacterized protein</fullName>
    </submittedName>
</protein>
<proteinExistence type="predicted"/>
<sequence length="51" mass="5865">MAHLGQGVCRRRRPSSCNEGSEITSPYRSKAPLTYNTNQRKLPLNHPRKAW</sequence>
<reference evidence="2 3" key="1">
    <citation type="submission" date="2014-04" db="EMBL/GenBank/DDBJ databases">
        <authorList>
            <consortium name="DOE Joint Genome Institute"/>
            <person name="Kuo A."/>
            <person name="Kohler A."/>
            <person name="Nagy L.G."/>
            <person name="Floudas D."/>
            <person name="Copeland A."/>
            <person name="Barry K.W."/>
            <person name="Cichocki N."/>
            <person name="Veneault-Fourrey C."/>
            <person name="LaButti K."/>
            <person name="Lindquist E.A."/>
            <person name="Lipzen A."/>
            <person name="Lundell T."/>
            <person name="Morin E."/>
            <person name="Murat C."/>
            <person name="Sun H."/>
            <person name="Tunlid A."/>
            <person name="Henrissat B."/>
            <person name="Grigoriev I.V."/>
            <person name="Hibbett D.S."/>
            <person name="Martin F."/>
            <person name="Nordberg H.P."/>
            <person name="Cantor M.N."/>
            <person name="Hua S.X."/>
        </authorList>
    </citation>
    <scope>NUCLEOTIDE SEQUENCE [LARGE SCALE GENOMIC DNA]</scope>
    <source>
        <strain evidence="2 3">Foug A</strain>
    </source>
</reference>
<name>A0A0C2ZJV5_9AGAM</name>
<feature type="compositionally biased region" description="Polar residues" evidence="1">
    <location>
        <begin position="15"/>
        <end position="27"/>
    </location>
</feature>
<evidence type="ECO:0000313" key="2">
    <source>
        <dbReference type="EMBL" id="KIM52982.1"/>
    </source>
</evidence>
<evidence type="ECO:0000256" key="1">
    <source>
        <dbReference type="SAM" id="MobiDB-lite"/>
    </source>
</evidence>
<dbReference type="InParanoid" id="A0A0C2ZJV5"/>
<reference evidence="3" key="2">
    <citation type="submission" date="2015-01" db="EMBL/GenBank/DDBJ databases">
        <title>Evolutionary Origins and Diversification of the Mycorrhizal Mutualists.</title>
        <authorList>
            <consortium name="DOE Joint Genome Institute"/>
            <consortium name="Mycorrhizal Genomics Consortium"/>
            <person name="Kohler A."/>
            <person name="Kuo A."/>
            <person name="Nagy L.G."/>
            <person name="Floudas D."/>
            <person name="Copeland A."/>
            <person name="Barry K.W."/>
            <person name="Cichocki N."/>
            <person name="Veneault-Fourrey C."/>
            <person name="LaButti K."/>
            <person name="Lindquist E.A."/>
            <person name="Lipzen A."/>
            <person name="Lundell T."/>
            <person name="Morin E."/>
            <person name="Murat C."/>
            <person name="Riley R."/>
            <person name="Ohm R."/>
            <person name="Sun H."/>
            <person name="Tunlid A."/>
            <person name="Henrissat B."/>
            <person name="Grigoriev I.V."/>
            <person name="Hibbett D.S."/>
            <person name="Martin F."/>
        </authorList>
    </citation>
    <scope>NUCLEOTIDE SEQUENCE [LARGE SCALE GENOMIC DNA]</scope>
    <source>
        <strain evidence="3">Foug A</strain>
    </source>
</reference>
<dbReference type="AlphaFoldDB" id="A0A0C2ZJV5"/>
<feature type="region of interest" description="Disordered" evidence="1">
    <location>
        <begin position="1"/>
        <end position="51"/>
    </location>
</feature>
<keyword evidence="3" id="KW-1185">Reference proteome</keyword>
<dbReference type="EMBL" id="KN822193">
    <property type="protein sequence ID" value="KIM52982.1"/>
    <property type="molecule type" value="Genomic_DNA"/>
</dbReference>
<organism evidence="2 3">
    <name type="scientific">Scleroderma citrinum Foug A</name>
    <dbReference type="NCBI Taxonomy" id="1036808"/>
    <lineage>
        <taxon>Eukaryota</taxon>
        <taxon>Fungi</taxon>
        <taxon>Dikarya</taxon>
        <taxon>Basidiomycota</taxon>
        <taxon>Agaricomycotina</taxon>
        <taxon>Agaricomycetes</taxon>
        <taxon>Agaricomycetidae</taxon>
        <taxon>Boletales</taxon>
        <taxon>Sclerodermatineae</taxon>
        <taxon>Sclerodermataceae</taxon>
        <taxon>Scleroderma</taxon>
    </lineage>
</organism>
<gene>
    <name evidence="2" type="ORF">SCLCIDRAFT_1223244</name>
</gene>
<dbReference type="Proteomes" id="UP000053989">
    <property type="component" value="Unassembled WGS sequence"/>
</dbReference>
<dbReference type="HOGENOM" id="CLU_3107739_0_0_1"/>